<dbReference type="EMBL" id="CP041626">
    <property type="protein sequence ID" value="QDO91512.1"/>
    <property type="molecule type" value="Genomic_DNA"/>
</dbReference>
<dbReference type="KEGG" id="dpm:FNV33_05360"/>
<feature type="active site" description="Tele-AMP-histidine intermediate" evidence="1">
    <location>
        <position position="100"/>
    </location>
</feature>
<evidence type="ECO:0000256" key="1">
    <source>
        <dbReference type="PIRSR" id="PIRSR601310-1"/>
    </source>
</evidence>
<dbReference type="PANTHER" id="PTHR46648">
    <property type="entry name" value="HIT FAMILY PROTEIN 1"/>
    <property type="match status" value="1"/>
</dbReference>
<feature type="domain" description="HIT" evidence="4">
    <location>
        <begin position="5"/>
        <end position="115"/>
    </location>
</feature>
<name>A0A1S8KML7_9LACT</name>
<dbReference type="InterPro" id="IPR001310">
    <property type="entry name" value="Histidine_triad_HIT"/>
</dbReference>
<proteinExistence type="predicted"/>
<evidence type="ECO:0000259" key="4">
    <source>
        <dbReference type="PROSITE" id="PS51084"/>
    </source>
</evidence>
<dbReference type="GO" id="GO:0003824">
    <property type="term" value="F:catalytic activity"/>
    <property type="evidence" value="ECO:0007669"/>
    <property type="project" value="InterPro"/>
</dbReference>
<accession>A0A1S8KML7</accession>
<dbReference type="PROSITE" id="PS00892">
    <property type="entry name" value="HIT_1"/>
    <property type="match status" value="1"/>
</dbReference>
<dbReference type="InterPro" id="IPR036265">
    <property type="entry name" value="HIT-like_sf"/>
</dbReference>
<sequence length="145" mass="16532">MTDCLFCAIKEEQIPARKIYEDDTVFAIMDISQVTPGHTLVIPKKHIRNIFDYDSELAANVFSRLPLIAKAIKAHNKEVKGVNILVNNEEVAYQTVFHSHIHVVPRYSSEDDFGLQFADHSDDYSDDELDAIKRQLIQAIEEETA</sequence>
<dbReference type="PRINTS" id="PR00332">
    <property type="entry name" value="HISTRIAD"/>
</dbReference>
<evidence type="ECO:0000313" key="7">
    <source>
        <dbReference type="Proteomes" id="UP000190409"/>
    </source>
</evidence>
<organism evidence="5 7">
    <name type="scientific">Dolosigranulum pigrum</name>
    <dbReference type="NCBI Taxonomy" id="29394"/>
    <lineage>
        <taxon>Bacteria</taxon>
        <taxon>Bacillati</taxon>
        <taxon>Bacillota</taxon>
        <taxon>Bacilli</taxon>
        <taxon>Lactobacillales</taxon>
        <taxon>Carnobacteriaceae</taxon>
        <taxon>Dolosigranulum</taxon>
    </lineage>
</organism>
<dbReference type="PANTHER" id="PTHR46648:SF1">
    <property type="entry name" value="ADENOSINE 5'-MONOPHOSPHORAMIDASE HNT1"/>
    <property type="match status" value="1"/>
</dbReference>
<dbReference type="Proteomes" id="UP000190409">
    <property type="component" value="Unassembled WGS sequence"/>
</dbReference>
<protein>
    <submittedName>
        <fullName evidence="5">HIT family protein</fullName>
    </submittedName>
</protein>
<dbReference type="AlphaFoldDB" id="A0A1S8KML7"/>
<dbReference type="EMBL" id="MUYF01000003">
    <property type="protein sequence ID" value="OOL80956.1"/>
    <property type="molecule type" value="Genomic_DNA"/>
</dbReference>
<dbReference type="RefSeq" id="WP_077862473.1">
    <property type="nucleotide sequence ID" value="NZ_CP041626.1"/>
</dbReference>
<dbReference type="CDD" id="cd01277">
    <property type="entry name" value="HINT_subgroup"/>
    <property type="match status" value="1"/>
</dbReference>
<dbReference type="Gene3D" id="3.30.428.10">
    <property type="entry name" value="HIT-like"/>
    <property type="match status" value="1"/>
</dbReference>
<feature type="short sequence motif" description="Histidine triad motif" evidence="2 3">
    <location>
        <begin position="98"/>
        <end position="102"/>
    </location>
</feature>
<evidence type="ECO:0000313" key="6">
    <source>
        <dbReference type="EMBL" id="QDO91512.1"/>
    </source>
</evidence>
<dbReference type="InterPro" id="IPR019808">
    <property type="entry name" value="Histidine_triad_CS"/>
</dbReference>
<reference evidence="5 7" key="1">
    <citation type="submission" date="2017-01" db="EMBL/GenBank/DDBJ databases">
        <title>Complete Genome Sequence of Dolosigranulum pigrum isolated from a Patient with interstitial lung disease.</title>
        <authorList>
            <person name="Mukhopadhyay R."/>
            <person name="Joaquin J."/>
            <person name="Hogue R."/>
            <person name="Fitzgerald S."/>
            <person name="Jospin G."/>
            <person name="Eisen J.A."/>
            <person name="Chaturvedi V."/>
        </authorList>
    </citation>
    <scope>NUCLEOTIDE SEQUENCE [LARGE SCALE GENOMIC DNA]</scope>
    <source>
        <strain evidence="5 7">15S00348</strain>
    </source>
</reference>
<dbReference type="InterPro" id="IPR011146">
    <property type="entry name" value="HIT-like"/>
</dbReference>
<dbReference type="Pfam" id="PF01230">
    <property type="entry name" value="HIT"/>
    <property type="match status" value="1"/>
</dbReference>
<evidence type="ECO:0000256" key="3">
    <source>
        <dbReference type="PROSITE-ProRule" id="PRU00464"/>
    </source>
</evidence>
<dbReference type="GO" id="GO:0009117">
    <property type="term" value="P:nucleotide metabolic process"/>
    <property type="evidence" value="ECO:0007669"/>
    <property type="project" value="TreeGrafter"/>
</dbReference>
<dbReference type="SUPFAM" id="SSF54197">
    <property type="entry name" value="HIT-like"/>
    <property type="match status" value="1"/>
</dbReference>
<dbReference type="PROSITE" id="PS51084">
    <property type="entry name" value="HIT_2"/>
    <property type="match status" value="1"/>
</dbReference>
<reference evidence="6 8" key="2">
    <citation type="submission" date="2019-07" db="EMBL/GenBank/DDBJ databases">
        <title>Genome assembly of a nasal isolate of Dolosigranulum pigrum from a chronic sinusitis patient.</title>
        <authorList>
            <person name="Baig S."/>
            <person name="Overballe-Petersen S."/>
            <person name="Kaspar U."/>
            <person name="Rendboe A."/>
            <person name="de Man T."/>
            <person name="Liu C."/>
            <person name="Price L.B."/>
            <person name="Stegger M."/>
            <person name="Becker K."/>
            <person name="Skytt Andersen P."/>
        </authorList>
    </citation>
    <scope>NUCLEOTIDE SEQUENCE [LARGE SCALE GENOMIC DNA]</scope>
    <source>
        <strain evidence="6 8">83VPs-KB5</strain>
    </source>
</reference>
<evidence type="ECO:0000256" key="2">
    <source>
        <dbReference type="PIRSR" id="PIRSR601310-3"/>
    </source>
</evidence>
<dbReference type="InterPro" id="IPR039384">
    <property type="entry name" value="HINT"/>
</dbReference>
<gene>
    <name evidence="5" type="ORF">BWX42_03540</name>
    <name evidence="6" type="ORF">FNV33_05360</name>
</gene>
<dbReference type="Proteomes" id="UP000315953">
    <property type="component" value="Chromosome"/>
</dbReference>
<evidence type="ECO:0000313" key="8">
    <source>
        <dbReference type="Proteomes" id="UP000315953"/>
    </source>
</evidence>
<dbReference type="FunFam" id="3.30.428.10:FF:000014">
    <property type="entry name" value="Putative histidine triad (HIT) protein"/>
    <property type="match status" value="1"/>
</dbReference>
<evidence type="ECO:0000313" key="5">
    <source>
        <dbReference type="EMBL" id="OOL80956.1"/>
    </source>
</evidence>